<evidence type="ECO:0000256" key="5">
    <source>
        <dbReference type="SAM" id="MobiDB-lite"/>
    </source>
</evidence>
<dbReference type="Pfam" id="PF14659">
    <property type="entry name" value="Phage_int_SAM_3"/>
    <property type="match status" value="1"/>
</dbReference>
<dbReference type="InterPro" id="IPR025166">
    <property type="entry name" value="Integrase_DNA_bind_dom"/>
</dbReference>
<dbReference type="Gene3D" id="3.30.160.390">
    <property type="entry name" value="Integrase, DNA-binding domain"/>
    <property type="match status" value="1"/>
</dbReference>
<dbReference type="InterPro" id="IPR050808">
    <property type="entry name" value="Phage_Integrase"/>
</dbReference>
<dbReference type="RefSeq" id="WP_224196632.1">
    <property type="nucleotide sequence ID" value="NZ_JAIRAU010000052.1"/>
</dbReference>
<dbReference type="InterPro" id="IPR038488">
    <property type="entry name" value="Integrase_DNA-bd_sf"/>
</dbReference>
<dbReference type="CDD" id="cd00796">
    <property type="entry name" value="INT_Rci_Hp1_C"/>
    <property type="match status" value="1"/>
</dbReference>
<evidence type="ECO:0000256" key="4">
    <source>
        <dbReference type="ARBA" id="ARBA00023172"/>
    </source>
</evidence>
<dbReference type="InterPro" id="IPR010998">
    <property type="entry name" value="Integrase_recombinase_N"/>
</dbReference>
<feature type="region of interest" description="Disordered" evidence="5">
    <location>
        <begin position="82"/>
        <end position="102"/>
    </location>
</feature>
<reference evidence="7" key="1">
    <citation type="submission" date="2021-08" db="EMBL/GenBank/DDBJ databases">
        <authorList>
            <person name="Stevens D.C."/>
        </authorList>
    </citation>
    <scope>NUCLEOTIDE SEQUENCE</scope>
    <source>
        <strain evidence="7">DSM 53165</strain>
    </source>
</reference>
<keyword evidence="3" id="KW-0238">DNA-binding</keyword>
<evidence type="ECO:0000313" key="8">
    <source>
        <dbReference type="Proteomes" id="UP001139031"/>
    </source>
</evidence>
<keyword evidence="8" id="KW-1185">Reference proteome</keyword>
<evidence type="ECO:0000259" key="6">
    <source>
        <dbReference type="PROSITE" id="PS51898"/>
    </source>
</evidence>
<keyword evidence="2" id="KW-0229">DNA integration</keyword>
<dbReference type="PANTHER" id="PTHR30629:SF2">
    <property type="entry name" value="PROPHAGE INTEGRASE INTS-RELATED"/>
    <property type="match status" value="1"/>
</dbReference>
<protein>
    <submittedName>
        <fullName evidence="7">Tyrosine-type recombinase/integrase</fullName>
    </submittedName>
</protein>
<evidence type="ECO:0000313" key="7">
    <source>
        <dbReference type="EMBL" id="MBZ5714900.1"/>
    </source>
</evidence>
<dbReference type="InterPro" id="IPR011010">
    <property type="entry name" value="DNA_brk_join_enz"/>
</dbReference>
<evidence type="ECO:0000256" key="1">
    <source>
        <dbReference type="ARBA" id="ARBA00008857"/>
    </source>
</evidence>
<feature type="compositionally biased region" description="Polar residues" evidence="5">
    <location>
        <begin position="93"/>
        <end position="102"/>
    </location>
</feature>
<organism evidence="7 8">
    <name type="scientific">Nannocystis pusilla</name>
    <dbReference type="NCBI Taxonomy" id="889268"/>
    <lineage>
        <taxon>Bacteria</taxon>
        <taxon>Pseudomonadati</taxon>
        <taxon>Myxococcota</taxon>
        <taxon>Polyangia</taxon>
        <taxon>Nannocystales</taxon>
        <taxon>Nannocystaceae</taxon>
        <taxon>Nannocystis</taxon>
    </lineage>
</organism>
<accession>A0ABS7U2Y8</accession>
<evidence type="ECO:0000256" key="2">
    <source>
        <dbReference type="ARBA" id="ARBA00022908"/>
    </source>
</evidence>
<feature type="region of interest" description="Disordered" evidence="5">
    <location>
        <begin position="399"/>
        <end position="418"/>
    </location>
</feature>
<dbReference type="InterPro" id="IPR013762">
    <property type="entry name" value="Integrase-like_cat_sf"/>
</dbReference>
<dbReference type="Gene3D" id="1.10.150.130">
    <property type="match status" value="1"/>
</dbReference>
<name>A0ABS7U2Y8_9BACT</name>
<dbReference type="InterPro" id="IPR004107">
    <property type="entry name" value="Integrase_SAM-like_N"/>
</dbReference>
<dbReference type="Pfam" id="PF00589">
    <property type="entry name" value="Phage_integrase"/>
    <property type="match status" value="1"/>
</dbReference>
<sequence>MLTNTQAREAKPREVKYEITCDSLPGFVLRVLPSGKKVFFARYRDPANKDHRHRLGLLTPAFGADEARKIAMVVLAQQGPGASVGAPKAAGPTSETALSSGSKAPTIREFARRFEQDHVDMYLKPRTAEKYRRVLRLYVLPEFGSKRMDDITPADVQRAHNKLKPMPCAANYMRCVLSVMYSKWELWDRTAYRNPATAVQRFEEREVERFLTPEERQALERVLTAAEKIRSGKPGHIGREAIWGVRLLMLTGMRRDEIRDLRWEQVAWRQKMLRLPDSKGGKRDVIVADEVMALLGAIAAAKGNPKRGLVVCSKNGKKLYSLDRSWANARKLAGIPDVRLHDLRHSVASDAIMNGVPLEVVGKMLGHKNYRTTQRYAHIADYVLRDAVNLTSKVIVRAGRSGAKAKPPKGSPTRPRSR</sequence>
<dbReference type="InterPro" id="IPR002104">
    <property type="entry name" value="Integrase_catalytic"/>
</dbReference>
<dbReference type="PANTHER" id="PTHR30629">
    <property type="entry name" value="PROPHAGE INTEGRASE"/>
    <property type="match status" value="1"/>
</dbReference>
<evidence type="ECO:0000256" key="3">
    <source>
        <dbReference type="ARBA" id="ARBA00023125"/>
    </source>
</evidence>
<dbReference type="Proteomes" id="UP001139031">
    <property type="component" value="Unassembled WGS sequence"/>
</dbReference>
<gene>
    <name evidence="7" type="ORF">K7C98_37180</name>
</gene>
<dbReference type="EMBL" id="JAIRAU010000052">
    <property type="protein sequence ID" value="MBZ5714900.1"/>
    <property type="molecule type" value="Genomic_DNA"/>
</dbReference>
<dbReference type="Pfam" id="PF13356">
    <property type="entry name" value="Arm-DNA-bind_3"/>
    <property type="match status" value="1"/>
</dbReference>
<dbReference type="Gene3D" id="1.10.443.10">
    <property type="entry name" value="Intergrase catalytic core"/>
    <property type="match status" value="1"/>
</dbReference>
<comment type="similarity">
    <text evidence="1">Belongs to the 'phage' integrase family.</text>
</comment>
<dbReference type="PROSITE" id="PS51898">
    <property type="entry name" value="TYR_RECOMBINASE"/>
    <property type="match status" value="1"/>
</dbReference>
<comment type="caution">
    <text evidence="7">The sequence shown here is derived from an EMBL/GenBank/DDBJ whole genome shotgun (WGS) entry which is preliminary data.</text>
</comment>
<dbReference type="SUPFAM" id="SSF56349">
    <property type="entry name" value="DNA breaking-rejoining enzymes"/>
    <property type="match status" value="1"/>
</dbReference>
<proteinExistence type="inferred from homology"/>
<keyword evidence="4" id="KW-0233">DNA recombination</keyword>
<feature type="domain" description="Tyr recombinase" evidence="6">
    <location>
        <begin position="206"/>
        <end position="389"/>
    </location>
</feature>